<dbReference type="InterPro" id="IPR000195">
    <property type="entry name" value="Rab-GAP-TBC_dom"/>
</dbReference>
<dbReference type="Pfam" id="PF00069">
    <property type="entry name" value="Pkinase"/>
    <property type="match status" value="1"/>
</dbReference>
<accession>A0AAU9JRU4</accession>
<comment type="caution">
    <text evidence="3">The sequence shown here is derived from an EMBL/GenBank/DDBJ whole genome shotgun (WGS) entry which is preliminary data.</text>
</comment>
<feature type="domain" description="Rab-GAP TBC" evidence="2">
    <location>
        <begin position="444"/>
        <end position="627"/>
    </location>
</feature>
<name>A0AAU9JRU4_9CILI</name>
<dbReference type="SUPFAM" id="SSF47923">
    <property type="entry name" value="Ypt/Rab-GAP domain of gyp1p"/>
    <property type="match status" value="2"/>
</dbReference>
<feature type="domain" description="Protein kinase" evidence="1">
    <location>
        <begin position="1"/>
        <end position="266"/>
    </location>
</feature>
<evidence type="ECO:0000313" key="4">
    <source>
        <dbReference type="Proteomes" id="UP001162131"/>
    </source>
</evidence>
<evidence type="ECO:0000259" key="2">
    <source>
        <dbReference type="PROSITE" id="PS50086"/>
    </source>
</evidence>
<dbReference type="InterPro" id="IPR000719">
    <property type="entry name" value="Prot_kinase_dom"/>
</dbReference>
<dbReference type="SMART" id="SM00164">
    <property type="entry name" value="TBC"/>
    <property type="match status" value="1"/>
</dbReference>
<proteinExistence type="predicted"/>
<dbReference type="PANTHER" id="PTHR22957">
    <property type="entry name" value="TBC1 DOMAIN FAMILY MEMBER GTPASE-ACTIVATING PROTEIN"/>
    <property type="match status" value="1"/>
</dbReference>
<dbReference type="InterPro" id="IPR035969">
    <property type="entry name" value="Rab-GAP_TBC_sf"/>
</dbReference>
<dbReference type="Gene3D" id="1.10.8.270">
    <property type="entry name" value="putative rabgap domain of human tbc1 domain family member 14 like domains"/>
    <property type="match status" value="1"/>
</dbReference>
<dbReference type="AlphaFoldDB" id="A0AAU9JRU4"/>
<dbReference type="Gene3D" id="1.10.510.10">
    <property type="entry name" value="Transferase(Phosphotransferase) domain 1"/>
    <property type="match status" value="1"/>
</dbReference>
<evidence type="ECO:0008006" key="5">
    <source>
        <dbReference type="Google" id="ProtNLM"/>
    </source>
</evidence>
<organism evidence="3 4">
    <name type="scientific">Blepharisma stoltei</name>
    <dbReference type="NCBI Taxonomy" id="1481888"/>
    <lineage>
        <taxon>Eukaryota</taxon>
        <taxon>Sar</taxon>
        <taxon>Alveolata</taxon>
        <taxon>Ciliophora</taxon>
        <taxon>Postciliodesmatophora</taxon>
        <taxon>Heterotrichea</taxon>
        <taxon>Heterotrichida</taxon>
        <taxon>Blepharismidae</taxon>
        <taxon>Blepharisma</taxon>
    </lineage>
</organism>
<sequence length="839" mass="96600">MEDFCFEFSYVKIHYEIPITDTKSFSEEDFEDSETNDFFTYPELQGRFIQAKSIVHTNLAEYIKIKNIGPGKVLMVTETHNQNLWKLWENRRMRNQIFEEEELRRISYDIIKGLNVGAKMGFPYLLLEPKKVLINSERVIKLAHAIDSLIFGVDFIQGRNWKYRAPEEFVNECKSYYKIDAWSLGIILLECLCMMPIPVKNPAEFVDLYQNYSPYKAAESDLEKFLAFEFLLTKISPDFQSLLSSLLSIQPNSRLDSLDLLYHPFFQGISPYSLYSPPQHSLEYLFLLWTKHKNLESIESLEQYLIAINLLPYLPPILNIPTIVVPYSSRKEEFPIILVKKIDVPADYLLQELRKDNEEGGWVSENIMFSDEASLIRSGSDSLFGKIGNMFRSKSVKSHHSGSSAKSKKKPIEIFSVFLKKFKMFSNAILNMPNPAFLELCKEGIPQSLRAEAWKKILNLKPKHKILYSFYSSVRIPAPNKQISLDIPRCHQYHPFLASSYGKKKLETILKLWFSLHSTIKYSQGLDSIAAVFVSLYENDEASAFVCFDKVIEKYLYTVLRYDECLAHILIILRNLINFLDPELGHYLFVKDVNPEMYAAPWLLTLYAHIFPLNQIYILYDQLLTHPPSFLYYIGFSILQQVRKMILESQHDQIINILSALNGLIDFDRCLREAKEIFNKMTVDLCVLKSPVKDSKKKWEMILPIEIAQETRVPMIDLEDLFIIDNNQCKLKNGIILVDVRAPAEQKKTKTKATVSVPIALAQSNTKSILPALKPSKNQVDGLKGIQKDAILVLIGDDSMNANSFGNILSQRVLMPKICILRGGIDILKGEMKGILVEE</sequence>
<dbReference type="SMART" id="SM00220">
    <property type="entry name" value="S_TKc"/>
    <property type="match status" value="1"/>
</dbReference>
<dbReference type="GO" id="GO:0004672">
    <property type="term" value="F:protein kinase activity"/>
    <property type="evidence" value="ECO:0007669"/>
    <property type="project" value="InterPro"/>
</dbReference>
<reference evidence="3" key="1">
    <citation type="submission" date="2021-09" db="EMBL/GenBank/DDBJ databases">
        <authorList>
            <consortium name="AG Swart"/>
            <person name="Singh M."/>
            <person name="Singh A."/>
            <person name="Seah K."/>
            <person name="Emmerich C."/>
        </authorList>
    </citation>
    <scope>NUCLEOTIDE SEQUENCE</scope>
    <source>
        <strain evidence="3">ATCC30299</strain>
    </source>
</reference>
<dbReference type="InterPro" id="IPR011009">
    <property type="entry name" value="Kinase-like_dom_sf"/>
</dbReference>
<dbReference type="Pfam" id="PF00566">
    <property type="entry name" value="RabGAP-TBC"/>
    <property type="match status" value="1"/>
</dbReference>
<gene>
    <name evidence="3" type="ORF">BSTOLATCC_MIC49225</name>
</gene>
<keyword evidence="4" id="KW-1185">Reference proteome</keyword>
<evidence type="ECO:0000259" key="1">
    <source>
        <dbReference type="PROSITE" id="PS50011"/>
    </source>
</evidence>
<dbReference type="Gene3D" id="1.10.472.80">
    <property type="entry name" value="Ypt/Rab-GAP domain of gyp1p, domain 3"/>
    <property type="match status" value="1"/>
</dbReference>
<dbReference type="PROSITE" id="PS50086">
    <property type="entry name" value="TBC_RABGAP"/>
    <property type="match status" value="1"/>
</dbReference>
<dbReference type="GO" id="GO:0005096">
    <property type="term" value="F:GTPase activator activity"/>
    <property type="evidence" value="ECO:0007669"/>
    <property type="project" value="TreeGrafter"/>
</dbReference>
<dbReference type="EMBL" id="CAJZBQ010000048">
    <property type="protein sequence ID" value="CAG9329594.1"/>
    <property type="molecule type" value="Genomic_DNA"/>
</dbReference>
<dbReference type="Proteomes" id="UP001162131">
    <property type="component" value="Unassembled WGS sequence"/>
</dbReference>
<protein>
    <recommendedName>
        <fullName evidence="5">TBC domain-containing protein kinase-like protein</fullName>
    </recommendedName>
</protein>
<dbReference type="PROSITE" id="PS50011">
    <property type="entry name" value="PROTEIN_KINASE_DOM"/>
    <property type="match status" value="1"/>
</dbReference>
<dbReference type="SUPFAM" id="SSF56112">
    <property type="entry name" value="Protein kinase-like (PK-like)"/>
    <property type="match status" value="1"/>
</dbReference>
<evidence type="ECO:0000313" key="3">
    <source>
        <dbReference type="EMBL" id="CAG9329594.1"/>
    </source>
</evidence>
<dbReference type="GO" id="GO:0005524">
    <property type="term" value="F:ATP binding"/>
    <property type="evidence" value="ECO:0007669"/>
    <property type="project" value="InterPro"/>
</dbReference>
<dbReference type="PANTHER" id="PTHR22957:SF168">
    <property type="entry name" value="TBC DOMAIN-CONTAINING PROTEIN KINASE-LIKE PROTEIN"/>
    <property type="match status" value="1"/>
</dbReference>